<comment type="catalytic activity">
    <reaction evidence="5">
        <text>N,N-dimethyl-1,4-phenylenediamine + anthranilate + 2 NAD(+) = 2-(4-dimethylaminophenyl)diazenylbenzoate + 2 NADH + 2 H(+)</text>
        <dbReference type="Rhea" id="RHEA:55872"/>
        <dbReference type="ChEBI" id="CHEBI:15378"/>
        <dbReference type="ChEBI" id="CHEBI:15783"/>
        <dbReference type="ChEBI" id="CHEBI:16567"/>
        <dbReference type="ChEBI" id="CHEBI:57540"/>
        <dbReference type="ChEBI" id="CHEBI:57945"/>
        <dbReference type="ChEBI" id="CHEBI:71579"/>
        <dbReference type="EC" id="1.7.1.17"/>
    </reaction>
    <physiologicalReaction direction="right-to-left" evidence="5">
        <dbReference type="Rhea" id="RHEA:55874"/>
    </physiologicalReaction>
</comment>
<dbReference type="GO" id="GO:0009055">
    <property type="term" value="F:electron transfer activity"/>
    <property type="evidence" value="ECO:0007669"/>
    <property type="project" value="UniProtKB-UniRule"/>
</dbReference>
<feature type="binding site" evidence="6">
    <location>
        <position position="10"/>
    </location>
    <ligand>
        <name>FMN</name>
        <dbReference type="ChEBI" id="CHEBI:58210"/>
    </ligand>
</feature>
<dbReference type="Proteomes" id="UP000035017">
    <property type="component" value="Unassembled WGS sequence"/>
</dbReference>
<keyword evidence="2 6" id="KW-0288">FMN</keyword>
<evidence type="ECO:0000256" key="4">
    <source>
        <dbReference type="ARBA" id="ARBA00023027"/>
    </source>
</evidence>
<dbReference type="InterPro" id="IPR003680">
    <property type="entry name" value="Flavodoxin_fold"/>
</dbReference>
<comment type="function">
    <text evidence="6">Quinone reductase that provides resistance to thiol-specific stress caused by electrophilic quinones.</text>
</comment>
<name>A0A0D0K8V1_AGRTU</name>
<keyword evidence="3 6" id="KW-0560">Oxidoreductase</keyword>
<feature type="domain" description="Flavodoxin-like fold" evidence="7">
    <location>
        <begin position="2"/>
        <end position="199"/>
    </location>
</feature>
<dbReference type="InterPro" id="IPR023048">
    <property type="entry name" value="NADH:quinone_OxRdtase_FMN_depd"/>
</dbReference>
<feature type="binding site" evidence="6">
    <location>
        <begin position="16"/>
        <end position="18"/>
    </location>
    <ligand>
        <name>FMN</name>
        <dbReference type="ChEBI" id="CHEBI:58210"/>
    </ligand>
</feature>
<dbReference type="InterPro" id="IPR050104">
    <property type="entry name" value="FMN-dep_NADH:Q_OxRdtase_AzoR1"/>
</dbReference>
<comment type="catalytic activity">
    <reaction evidence="6">
        <text>2 a quinone + NADH + H(+) = 2 a 1,4-benzosemiquinone + NAD(+)</text>
        <dbReference type="Rhea" id="RHEA:65952"/>
        <dbReference type="ChEBI" id="CHEBI:15378"/>
        <dbReference type="ChEBI" id="CHEBI:57540"/>
        <dbReference type="ChEBI" id="CHEBI:57945"/>
        <dbReference type="ChEBI" id="CHEBI:132124"/>
        <dbReference type="ChEBI" id="CHEBI:134225"/>
    </reaction>
</comment>
<evidence type="ECO:0000256" key="2">
    <source>
        <dbReference type="ARBA" id="ARBA00022643"/>
    </source>
</evidence>
<sequence length="204" mass="21423">MSKILLVTSSPRGDQSMSNKFAGELAAKIQAQTNGSITHLDVGQNPINHLDTTTISAIRSAPADRNGEEAEAIKYSDERVAELLAADTVIIGTGLINFSIYSGLKAWIDLIARAGQTFRYTETGPVGLATGKRVYIVLASSGIYSEGPAAPLELAVPYLKTVLGFMGMTNVEVIRVEGLAFGPEAAEKAIAAATAKIEDLAKAA</sequence>
<keyword evidence="1 6" id="KW-0285">Flavoprotein</keyword>
<comment type="cofactor">
    <cofactor evidence="6">
        <name>FMN</name>
        <dbReference type="ChEBI" id="CHEBI:58210"/>
    </cofactor>
    <text evidence="6">Binds 1 FMN per subunit.</text>
</comment>
<dbReference type="GO" id="GO:0010181">
    <property type="term" value="F:FMN binding"/>
    <property type="evidence" value="ECO:0007669"/>
    <property type="project" value="UniProtKB-UniRule"/>
</dbReference>
<dbReference type="HAMAP" id="MF_01216">
    <property type="entry name" value="Azoreductase_type1"/>
    <property type="match status" value="1"/>
</dbReference>
<evidence type="ECO:0000259" key="7">
    <source>
        <dbReference type="Pfam" id="PF02525"/>
    </source>
</evidence>
<dbReference type="EC" id="1.6.5.-" evidence="6"/>
<dbReference type="AlphaFoldDB" id="A0A0D0K8V1"/>
<reference evidence="8 9" key="1">
    <citation type="submission" date="2014-12" db="EMBL/GenBank/DDBJ databases">
        <title>16Stimator: statistical estimation of ribosomal gene copy numbers from draft genome assemblies.</title>
        <authorList>
            <person name="Perisin M.A."/>
            <person name="Vetter M."/>
            <person name="Gilbert J.A."/>
            <person name="Bergelson J."/>
        </authorList>
    </citation>
    <scope>NUCLEOTIDE SEQUENCE [LARGE SCALE GENOMIC DNA]</scope>
    <source>
        <strain evidence="8 9">MEJ076</strain>
    </source>
</reference>
<dbReference type="InterPro" id="IPR029039">
    <property type="entry name" value="Flavoprotein-like_sf"/>
</dbReference>
<dbReference type="PANTHER" id="PTHR43741:SF2">
    <property type="entry name" value="FMN-DEPENDENT NADH:QUINONE OXIDOREDUCTASE"/>
    <property type="match status" value="1"/>
</dbReference>
<evidence type="ECO:0000256" key="5">
    <source>
        <dbReference type="ARBA" id="ARBA00048542"/>
    </source>
</evidence>
<organism evidence="8 9">
    <name type="scientific">Agrobacterium tumefaciens</name>
    <dbReference type="NCBI Taxonomy" id="358"/>
    <lineage>
        <taxon>Bacteria</taxon>
        <taxon>Pseudomonadati</taxon>
        <taxon>Pseudomonadota</taxon>
        <taxon>Alphaproteobacteria</taxon>
        <taxon>Hyphomicrobiales</taxon>
        <taxon>Rhizobiaceae</taxon>
        <taxon>Rhizobium/Agrobacterium group</taxon>
        <taxon>Agrobacterium</taxon>
        <taxon>Agrobacterium tumefaciens complex</taxon>
    </lineage>
</organism>
<dbReference type="Pfam" id="PF02525">
    <property type="entry name" value="Flavodoxin_2"/>
    <property type="match status" value="1"/>
</dbReference>
<comment type="subunit">
    <text evidence="6">Homodimer.</text>
</comment>
<evidence type="ECO:0000256" key="6">
    <source>
        <dbReference type="HAMAP-Rule" id="MF_01216"/>
    </source>
</evidence>
<evidence type="ECO:0000256" key="1">
    <source>
        <dbReference type="ARBA" id="ARBA00022630"/>
    </source>
</evidence>
<accession>A0A0D0K8V1</accession>
<dbReference type="GO" id="GO:0016655">
    <property type="term" value="F:oxidoreductase activity, acting on NAD(P)H, quinone or similar compound as acceptor"/>
    <property type="evidence" value="ECO:0007669"/>
    <property type="project" value="InterPro"/>
</dbReference>
<evidence type="ECO:0000313" key="9">
    <source>
        <dbReference type="Proteomes" id="UP000035017"/>
    </source>
</evidence>
<evidence type="ECO:0000313" key="8">
    <source>
        <dbReference type="EMBL" id="KIQ05093.1"/>
    </source>
</evidence>
<dbReference type="EC" id="1.7.1.17" evidence="6"/>
<dbReference type="Gene3D" id="3.40.50.360">
    <property type="match status" value="1"/>
</dbReference>
<dbReference type="GO" id="GO:0016652">
    <property type="term" value="F:oxidoreductase activity, acting on NAD(P)H as acceptor"/>
    <property type="evidence" value="ECO:0007669"/>
    <property type="project" value="UniProtKB-UniRule"/>
</dbReference>
<comment type="caution">
    <text evidence="6">Lacks conserved residue(s) required for the propagation of feature annotation.</text>
</comment>
<comment type="similarity">
    <text evidence="6">Belongs to the azoreductase type 1 family.</text>
</comment>
<keyword evidence="4 6" id="KW-0520">NAD</keyword>
<comment type="caution">
    <text evidence="8">The sequence shown here is derived from an EMBL/GenBank/DDBJ whole genome shotgun (WGS) entry which is preliminary data.</text>
</comment>
<comment type="function">
    <text evidence="6">Also exhibits azoreductase activity. Catalyzes the reductive cleavage of the azo bond in aromatic azo compounds to the corresponding amines.</text>
</comment>
<dbReference type="OrthoDB" id="9787136at2"/>
<protein>
    <recommendedName>
        <fullName evidence="6">FMN dependent NADH:quinone oxidoreductase</fullName>
        <ecNumber evidence="6">1.6.5.-</ecNumber>
    </recommendedName>
    <alternativeName>
        <fullName evidence="6">Azo-dye reductase</fullName>
    </alternativeName>
    <alternativeName>
        <fullName evidence="6">FMN-dependent NADH-azo compound oxidoreductase</fullName>
    </alternativeName>
    <alternativeName>
        <fullName evidence="6">FMN-dependent NADH-azoreductase</fullName>
        <ecNumber evidence="6">1.7.1.17</ecNumber>
    </alternativeName>
</protein>
<dbReference type="SUPFAM" id="SSF52218">
    <property type="entry name" value="Flavoproteins"/>
    <property type="match status" value="1"/>
</dbReference>
<gene>
    <name evidence="6" type="primary">azoR</name>
    <name evidence="8" type="ORF">RU07_02560</name>
</gene>
<dbReference type="EMBL" id="JXQV01000003">
    <property type="protein sequence ID" value="KIQ05093.1"/>
    <property type="molecule type" value="Genomic_DNA"/>
</dbReference>
<dbReference type="PANTHER" id="PTHR43741">
    <property type="entry name" value="FMN-DEPENDENT NADH-AZOREDUCTASE 1"/>
    <property type="match status" value="1"/>
</dbReference>
<evidence type="ECO:0000256" key="3">
    <source>
        <dbReference type="ARBA" id="ARBA00023002"/>
    </source>
</evidence>
<proteinExistence type="inferred from homology"/>